<dbReference type="Gene3D" id="2.60.40.4060">
    <property type="entry name" value="Reeler domain"/>
    <property type="match status" value="1"/>
</dbReference>
<dbReference type="EMBL" id="JAIWYP010000001">
    <property type="protein sequence ID" value="KAH3882849.1"/>
    <property type="molecule type" value="Genomic_DNA"/>
</dbReference>
<dbReference type="GO" id="GO:0016020">
    <property type="term" value="C:membrane"/>
    <property type="evidence" value="ECO:0007669"/>
    <property type="project" value="TreeGrafter"/>
</dbReference>
<dbReference type="GO" id="GO:0042742">
    <property type="term" value="P:defense response to bacterium"/>
    <property type="evidence" value="ECO:0007669"/>
    <property type="project" value="UniProtKB-KW"/>
</dbReference>
<evidence type="ECO:0000313" key="11">
    <source>
        <dbReference type="Proteomes" id="UP000828390"/>
    </source>
</evidence>
<reference evidence="10" key="1">
    <citation type="journal article" date="2019" name="bioRxiv">
        <title>The Genome of the Zebra Mussel, Dreissena polymorpha: A Resource for Invasive Species Research.</title>
        <authorList>
            <person name="McCartney M.A."/>
            <person name="Auch B."/>
            <person name="Kono T."/>
            <person name="Mallez S."/>
            <person name="Zhang Y."/>
            <person name="Obille A."/>
            <person name="Becker A."/>
            <person name="Abrahante J.E."/>
            <person name="Garbe J."/>
            <person name="Badalamenti J.P."/>
            <person name="Herman A."/>
            <person name="Mangelson H."/>
            <person name="Liachko I."/>
            <person name="Sullivan S."/>
            <person name="Sone E.D."/>
            <person name="Koren S."/>
            <person name="Silverstein K.A.T."/>
            <person name="Beckman K.B."/>
            <person name="Gohl D.M."/>
        </authorList>
    </citation>
    <scope>NUCLEOTIDE SEQUENCE</scope>
    <source>
        <strain evidence="10">Duluth1</strain>
        <tissue evidence="10">Whole animal</tissue>
    </source>
</reference>
<protein>
    <recommendedName>
        <fullName evidence="9">Reelin domain-containing protein</fullName>
    </recommendedName>
</protein>
<dbReference type="Proteomes" id="UP000828390">
    <property type="component" value="Unassembled WGS sequence"/>
</dbReference>
<proteinExistence type="inferred from homology"/>
<dbReference type="InterPro" id="IPR042307">
    <property type="entry name" value="Reeler_sf"/>
</dbReference>
<dbReference type="InterPro" id="IPR051237">
    <property type="entry name" value="Ferric-chelate_Red/DefProt"/>
</dbReference>
<evidence type="ECO:0000256" key="5">
    <source>
        <dbReference type="ARBA" id="ARBA00022588"/>
    </source>
</evidence>
<organism evidence="10 11">
    <name type="scientific">Dreissena polymorpha</name>
    <name type="common">Zebra mussel</name>
    <name type="synonym">Mytilus polymorpha</name>
    <dbReference type="NCBI Taxonomy" id="45954"/>
    <lineage>
        <taxon>Eukaryota</taxon>
        <taxon>Metazoa</taxon>
        <taxon>Spiralia</taxon>
        <taxon>Lophotrochozoa</taxon>
        <taxon>Mollusca</taxon>
        <taxon>Bivalvia</taxon>
        <taxon>Autobranchia</taxon>
        <taxon>Heteroconchia</taxon>
        <taxon>Euheterodonta</taxon>
        <taxon>Imparidentia</taxon>
        <taxon>Neoheterodontei</taxon>
        <taxon>Myida</taxon>
        <taxon>Dreissenoidea</taxon>
        <taxon>Dreissenidae</taxon>
        <taxon>Dreissena</taxon>
    </lineage>
</organism>
<evidence type="ECO:0000256" key="1">
    <source>
        <dbReference type="ARBA" id="ARBA00004613"/>
    </source>
</evidence>
<name>A0A9D4MW48_DREPO</name>
<dbReference type="PANTHER" id="PTHR45828:SF9">
    <property type="entry name" value="CELL WALL INTEGRITY AND STRESS RESPONSE COMPONENT 4-LIKE-RELATED"/>
    <property type="match status" value="1"/>
</dbReference>
<keyword evidence="6" id="KW-0732">Signal</keyword>
<keyword evidence="4" id="KW-0929">Antimicrobial</keyword>
<dbReference type="GO" id="GO:0045087">
    <property type="term" value="P:innate immune response"/>
    <property type="evidence" value="ECO:0007669"/>
    <property type="project" value="UniProtKB-KW"/>
</dbReference>
<keyword evidence="11" id="KW-1185">Reference proteome</keyword>
<dbReference type="PANTHER" id="PTHR45828">
    <property type="entry name" value="CYTOCHROME B561/FERRIC REDUCTASE TRANSMEMBRANE"/>
    <property type="match status" value="1"/>
</dbReference>
<evidence type="ECO:0000313" key="10">
    <source>
        <dbReference type="EMBL" id="KAH3882849.1"/>
    </source>
</evidence>
<reference evidence="10" key="2">
    <citation type="submission" date="2020-11" db="EMBL/GenBank/DDBJ databases">
        <authorList>
            <person name="McCartney M.A."/>
            <person name="Auch B."/>
            <person name="Kono T."/>
            <person name="Mallez S."/>
            <person name="Becker A."/>
            <person name="Gohl D.M."/>
            <person name="Silverstein K.A.T."/>
            <person name="Koren S."/>
            <person name="Bechman K.B."/>
            <person name="Herman A."/>
            <person name="Abrahante J.E."/>
            <person name="Garbe J."/>
        </authorList>
    </citation>
    <scope>NUCLEOTIDE SEQUENCE</scope>
    <source>
        <strain evidence="10">Duluth1</strain>
        <tissue evidence="10">Whole animal</tissue>
    </source>
</reference>
<sequence>MTPYLVTQSFGASRVLFYKEITLQGIFEAKMDIMARVVALMVLTSPVSGYSGGAPASACATMIPGHGGTAHTSVAPFSLTVSSVISGCVINSIAVTLAGTGGTNFRGFLCQARSAMDSDTTVGTLADDDTTVAFTNNCGAGSITHSEGSDKGSANFKWTPSRETSNVHIVCTVIQTTSIYWVKAVHAQVSPCSSAARATLTFMASVGVLLAYVL</sequence>
<keyword evidence="8" id="KW-0044">Antibiotic</keyword>
<evidence type="ECO:0000256" key="8">
    <source>
        <dbReference type="ARBA" id="ARBA00023022"/>
    </source>
</evidence>
<evidence type="ECO:0000259" key="9">
    <source>
        <dbReference type="Pfam" id="PF02014"/>
    </source>
</evidence>
<dbReference type="InterPro" id="IPR002861">
    <property type="entry name" value="Reeler_dom"/>
</dbReference>
<dbReference type="GO" id="GO:0005576">
    <property type="term" value="C:extracellular region"/>
    <property type="evidence" value="ECO:0007669"/>
    <property type="project" value="UniProtKB-SubCell"/>
</dbReference>
<evidence type="ECO:0000256" key="3">
    <source>
        <dbReference type="ARBA" id="ARBA00022525"/>
    </source>
</evidence>
<gene>
    <name evidence="10" type="ORF">DPMN_006794</name>
</gene>
<dbReference type="CDD" id="cd08544">
    <property type="entry name" value="Reeler"/>
    <property type="match status" value="1"/>
</dbReference>
<dbReference type="Pfam" id="PF02014">
    <property type="entry name" value="Reeler"/>
    <property type="match status" value="1"/>
</dbReference>
<evidence type="ECO:0000256" key="2">
    <source>
        <dbReference type="ARBA" id="ARBA00008501"/>
    </source>
</evidence>
<comment type="similarity">
    <text evidence="2">Belongs to the insect defense protein family.</text>
</comment>
<keyword evidence="3" id="KW-0964">Secreted</keyword>
<keyword evidence="7" id="KW-0391">Immunity</keyword>
<dbReference type="AlphaFoldDB" id="A0A9D4MW48"/>
<accession>A0A9D4MW48</accession>
<comment type="caution">
    <text evidence="10">The sequence shown here is derived from an EMBL/GenBank/DDBJ whole genome shotgun (WGS) entry which is preliminary data.</text>
</comment>
<evidence type="ECO:0000256" key="7">
    <source>
        <dbReference type="ARBA" id="ARBA00022859"/>
    </source>
</evidence>
<evidence type="ECO:0000256" key="4">
    <source>
        <dbReference type="ARBA" id="ARBA00022529"/>
    </source>
</evidence>
<feature type="domain" description="Reelin" evidence="9">
    <location>
        <begin position="59"/>
        <end position="182"/>
    </location>
</feature>
<evidence type="ECO:0000256" key="6">
    <source>
        <dbReference type="ARBA" id="ARBA00022729"/>
    </source>
</evidence>
<comment type="subcellular location">
    <subcellularLocation>
        <location evidence="1">Secreted</location>
    </subcellularLocation>
</comment>
<keyword evidence="5" id="KW-0399">Innate immunity</keyword>